<dbReference type="OrthoDB" id="5970946at2759"/>
<dbReference type="Proteomes" id="UP000663825">
    <property type="component" value="Unassembled WGS sequence"/>
</dbReference>
<evidence type="ECO:0000313" key="2">
    <source>
        <dbReference type="EMBL" id="CAF3475771.1"/>
    </source>
</evidence>
<accession>A0A818FHV1</accession>
<gene>
    <name evidence="2" type="ORF">TIS948_LOCUS33667</name>
</gene>
<feature type="region of interest" description="Disordered" evidence="1">
    <location>
        <begin position="84"/>
        <end position="117"/>
    </location>
</feature>
<dbReference type="AlphaFoldDB" id="A0A818FHV1"/>
<comment type="caution">
    <text evidence="2">The sequence shown here is derived from an EMBL/GenBank/DDBJ whole genome shotgun (WGS) entry which is preliminary data.</text>
</comment>
<dbReference type="EMBL" id="CAJNXB010006288">
    <property type="protein sequence ID" value="CAF3475771.1"/>
    <property type="molecule type" value="Genomic_DNA"/>
</dbReference>
<sequence>MCRWGCFNYESTYMCKFCGTRYCSECLHGDFYGTMKEPDQCRKCNQPKCQGKRVEVVVFAPGTEPKAPKKSAKGGKGKRVEVVVFAPGTEPKAPKKSAKGGKGSSKATGGKKSKKKK</sequence>
<name>A0A818FHV1_9BILA</name>
<protein>
    <submittedName>
        <fullName evidence="2">Uncharacterized protein</fullName>
    </submittedName>
</protein>
<proteinExistence type="predicted"/>
<reference evidence="2" key="1">
    <citation type="submission" date="2021-02" db="EMBL/GenBank/DDBJ databases">
        <authorList>
            <person name="Nowell W R."/>
        </authorList>
    </citation>
    <scope>NUCLEOTIDE SEQUENCE</scope>
</reference>
<evidence type="ECO:0000313" key="3">
    <source>
        <dbReference type="Proteomes" id="UP000663825"/>
    </source>
</evidence>
<evidence type="ECO:0000256" key="1">
    <source>
        <dbReference type="SAM" id="MobiDB-lite"/>
    </source>
</evidence>
<organism evidence="2 3">
    <name type="scientific">Rotaria socialis</name>
    <dbReference type="NCBI Taxonomy" id="392032"/>
    <lineage>
        <taxon>Eukaryota</taxon>
        <taxon>Metazoa</taxon>
        <taxon>Spiralia</taxon>
        <taxon>Gnathifera</taxon>
        <taxon>Rotifera</taxon>
        <taxon>Eurotatoria</taxon>
        <taxon>Bdelloidea</taxon>
        <taxon>Philodinida</taxon>
        <taxon>Philodinidae</taxon>
        <taxon>Rotaria</taxon>
    </lineage>
</organism>